<feature type="region of interest" description="Disordered" evidence="1">
    <location>
        <begin position="1"/>
        <end position="45"/>
    </location>
</feature>
<keyword evidence="3" id="KW-1185">Reference proteome</keyword>
<evidence type="ECO:0000313" key="3">
    <source>
        <dbReference type="Proteomes" id="UP001500945"/>
    </source>
</evidence>
<proteinExistence type="predicted"/>
<evidence type="ECO:0000313" key="2">
    <source>
        <dbReference type="EMBL" id="GAA4410778.1"/>
    </source>
</evidence>
<comment type="caution">
    <text evidence="2">The sequence shown here is derived from an EMBL/GenBank/DDBJ whole genome shotgun (WGS) entry which is preliminary data.</text>
</comment>
<evidence type="ECO:0000256" key="1">
    <source>
        <dbReference type="SAM" id="MobiDB-lite"/>
    </source>
</evidence>
<reference evidence="3" key="1">
    <citation type="journal article" date="2019" name="Int. J. Syst. Evol. Microbiol.">
        <title>The Global Catalogue of Microorganisms (GCM) 10K type strain sequencing project: providing services to taxonomists for standard genome sequencing and annotation.</title>
        <authorList>
            <consortium name="The Broad Institute Genomics Platform"/>
            <consortium name="The Broad Institute Genome Sequencing Center for Infectious Disease"/>
            <person name="Wu L."/>
            <person name="Ma J."/>
        </authorList>
    </citation>
    <scope>NUCLEOTIDE SEQUENCE [LARGE SCALE GENOMIC DNA]</scope>
    <source>
        <strain evidence="3">JCM 17809</strain>
    </source>
</reference>
<dbReference type="RefSeq" id="WP_345207583.1">
    <property type="nucleotide sequence ID" value="NZ_BAABGM010000020.1"/>
</dbReference>
<dbReference type="EMBL" id="BAABGM010000020">
    <property type="protein sequence ID" value="GAA4410778.1"/>
    <property type="molecule type" value="Genomic_DNA"/>
</dbReference>
<organism evidence="2 3">
    <name type="scientific">Fodinibacter luteus</name>
    <dbReference type="NCBI Taxonomy" id="552064"/>
    <lineage>
        <taxon>Bacteria</taxon>
        <taxon>Bacillati</taxon>
        <taxon>Actinomycetota</taxon>
        <taxon>Actinomycetes</taxon>
        <taxon>Micrococcales</taxon>
        <taxon>Intrasporangiaceae</taxon>
        <taxon>Fodinibacter (ex Wang et al. 2009)</taxon>
    </lineage>
</organism>
<feature type="compositionally biased region" description="Basic and acidic residues" evidence="1">
    <location>
        <begin position="1"/>
        <end position="19"/>
    </location>
</feature>
<protein>
    <submittedName>
        <fullName evidence="2">Uncharacterized protein</fullName>
    </submittedName>
</protein>
<sequence>MAKPEPKSKPEPDEPKDDPTVEPEEPTAPSEDDPTAQPEGYMGGV</sequence>
<gene>
    <name evidence="2" type="ORF">GCM10023168_30830</name>
</gene>
<name>A0ABP8KME1_9MICO</name>
<feature type="compositionally biased region" description="Acidic residues" evidence="1">
    <location>
        <begin position="20"/>
        <end position="34"/>
    </location>
</feature>
<dbReference type="Proteomes" id="UP001500945">
    <property type="component" value="Unassembled WGS sequence"/>
</dbReference>
<accession>A0ABP8KME1</accession>